<dbReference type="PANTHER" id="PTHR40031">
    <property type="entry name" value="HYPOTHETICAL MEMBRANE SPANNING PROTEIN"/>
    <property type="match status" value="1"/>
</dbReference>
<gene>
    <name evidence="3" type="ORF">FVW20_11305</name>
</gene>
<dbReference type="Pfam" id="PF04307">
    <property type="entry name" value="YdjM"/>
    <property type="match status" value="1"/>
</dbReference>
<keyword evidence="2" id="KW-1133">Transmembrane helix</keyword>
<organism evidence="3 4">
    <name type="scientific">Nitratidesulfovibrio oxamicus</name>
    <dbReference type="NCBI Taxonomy" id="32016"/>
    <lineage>
        <taxon>Bacteria</taxon>
        <taxon>Pseudomonadati</taxon>
        <taxon>Thermodesulfobacteriota</taxon>
        <taxon>Desulfovibrionia</taxon>
        <taxon>Desulfovibrionales</taxon>
        <taxon>Desulfovibrionaceae</taxon>
        <taxon>Nitratidesulfovibrio</taxon>
    </lineage>
</organism>
<feature type="non-terminal residue" evidence="3">
    <location>
        <position position="354"/>
    </location>
</feature>
<feature type="transmembrane region" description="Helical" evidence="2">
    <location>
        <begin position="133"/>
        <end position="157"/>
    </location>
</feature>
<dbReference type="PANTHER" id="PTHR40031:SF1">
    <property type="entry name" value="MEMBRANE-BOUND METAL-DEPENDENT HYDROLASE"/>
    <property type="match status" value="1"/>
</dbReference>
<feature type="compositionally biased region" description="Gly residues" evidence="1">
    <location>
        <begin position="341"/>
        <end position="354"/>
    </location>
</feature>
<dbReference type="GO" id="GO:0016787">
    <property type="term" value="F:hydrolase activity"/>
    <property type="evidence" value="ECO:0007669"/>
    <property type="project" value="UniProtKB-KW"/>
</dbReference>
<sequence length="354" mass="38446">MDPVTHLASGALVAMALPDTRRSRWFMPFALTCAVLPDVDVFFGATPLDYLTLHRGITHSFAGGAVMALLTALLFLPLLRRAPRDAVASGGVHTWGYARYALAAYGLILLHIFLDCITTYGTQVFLPFSDYRVALPAVFIIDPVMTLVMLACIVAAMGRAHRRTFAALGLAWTLLWPGASLAVQQRVQSGLVAKLAAQPVPPQSVAVIPEALAPFNWKVVVDDGRRYGMARYQLLNPDAPLAFELFEKADPVLYRRLSEAEELFRVYGRFAMFMTQENRQENGASVIAYRDLRFASTVPFMRMLRGEGVPFQLWARLSADGRLEGFRFVQGRAAGGSDAAGEGGATGGTGGTGG</sequence>
<evidence type="ECO:0000256" key="2">
    <source>
        <dbReference type="SAM" id="Phobius"/>
    </source>
</evidence>
<evidence type="ECO:0000256" key="1">
    <source>
        <dbReference type="SAM" id="MobiDB-lite"/>
    </source>
</evidence>
<evidence type="ECO:0000313" key="4">
    <source>
        <dbReference type="Proteomes" id="UP001194469"/>
    </source>
</evidence>
<feature type="transmembrane region" description="Helical" evidence="2">
    <location>
        <begin position="25"/>
        <end position="45"/>
    </location>
</feature>
<proteinExistence type="predicted"/>
<dbReference type="InterPro" id="IPR007404">
    <property type="entry name" value="YdjM-like"/>
</dbReference>
<evidence type="ECO:0000313" key="3">
    <source>
        <dbReference type="EMBL" id="MBG3877584.1"/>
    </source>
</evidence>
<name>A0ABS0J564_9BACT</name>
<keyword evidence="4" id="KW-1185">Reference proteome</keyword>
<keyword evidence="3" id="KW-0378">Hydrolase</keyword>
<accession>A0ABS0J564</accession>
<feature type="transmembrane region" description="Helical" evidence="2">
    <location>
        <begin position="100"/>
        <end position="121"/>
    </location>
</feature>
<keyword evidence="2" id="KW-0472">Membrane</keyword>
<dbReference type="EMBL" id="VRYY01000330">
    <property type="protein sequence ID" value="MBG3877584.1"/>
    <property type="molecule type" value="Genomic_DNA"/>
</dbReference>
<reference evidence="3 4" key="1">
    <citation type="submission" date="2019-08" db="EMBL/GenBank/DDBJ databases">
        <authorList>
            <person name="Luo N."/>
        </authorList>
    </citation>
    <scope>NUCLEOTIDE SEQUENCE [LARGE SCALE GENOMIC DNA]</scope>
    <source>
        <strain evidence="3 4">NCIMB 9442</strain>
    </source>
</reference>
<dbReference type="InterPro" id="IPR053170">
    <property type="entry name" value="Transcription_regulator"/>
</dbReference>
<dbReference type="Proteomes" id="UP001194469">
    <property type="component" value="Unassembled WGS sequence"/>
</dbReference>
<dbReference type="RefSeq" id="WP_196609672.1">
    <property type="nucleotide sequence ID" value="NZ_VRYY01000330.1"/>
</dbReference>
<keyword evidence="2" id="KW-0812">Transmembrane</keyword>
<feature type="transmembrane region" description="Helical" evidence="2">
    <location>
        <begin position="57"/>
        <end position="79"/>
    </location>
</feature>
<protein>
    <submittedName>
        <fullName evidence="3">Metal-dependent hydrolase</fullName>
    </submittedName>
</protein>
<comment type="caution">
    <text evidence="3">The sequence shown here is derived from an EMBL/GenBank/DDBJ whole genome shotgun (WGS) entry which is preliminary data.</text>
</comment>
<feature type="region of interest" description="Disordered" evidence="1">
    <location>
        <begin position="334"/>
        <end position="354"/>
    </location>
</feature>